<proteinExistence type="predicted"/>
<keyword evidence="2" id="KW-1185">Reference proteome</keyword>
<dbReference type="EMBL" id="RAWM01000072">
    <property type="protein sequence ID" value="RKH65387.1"/>
    <property type="molecule type" value="Genomic_DNA"/>
</dbReference>
<evidence type="ECO:0000313" key="1">
    <source>
        <dbReference type="EMBL" id="RKH65387.1"/>
    </source>
</evidence>
<dbReference type="InterPro" id="IPR008969">
    <property type="entry name" value="CarboxyPept-like_regulatory"/>
</dbReference>
<organism evidence="1 2">
    <name type="scientific">Corallococcus interemptor</name>
    <dbReference type="NCBI Taxonomy" id="2316720"/>
    <lineage>
        <taxon>Bacteria</taxon>
        <taxon>Pseudomonadati</taxon>
        <taxon>Myxococcota</taxon>
        <taxon>Myxococcia</taxon>
        <taxon>Myxococcales</taxon>
        <taxon>Cystobacterineae</taxon>
        <taxon>Myxococcaceae</taxon>
        <taxon>Corallococcus</taxon>
    </lineage>
</organism>
<dbReference type="Proteomes" id="UP000282656">
    <property type="component" value="Unassembled WGS sequence"/>
</dbReference>
<protein>
    <recommendedName>
        <fullName evidence="3">Carboxypeptidase regulatory-like domain-containing protein</fullName>
    </recommendedName>
</protein>
<reference evidence="2" key="1">
    <citation type="submission" date="2018-09" db="EMBL/GenBank/DDBJ databases">
        <authorList>
            <person name="Livingstone P.G."/>
            <person name="Whitworth D.E."/>
        </authorList>
    </citation>
    <scope>NUCLEOTIDE SEQUENCE [LARGE SCALE GENOMIC DNA]</scope>
    <source>
        <strain evidence="2">AB047A</strain>
    </source>
</reference>
<dbReference type="SUPFAM" id="SSF49464">
    <property type="entry name" value="Carboxypeptidase regulatory domain-like"/>
    <property type="match status" value="3"/>
</dbReference>
<dbReference type="GO" id="GO:0005506">
    <property type="term" value="F:iron ion binding"/>
    <property type="evidence" value="ECO:0007669"/>
    <property type="project" value="InterPro"/>
</dbReference>
<dbReference type="Pfam" id="PF13620">
    <property type="entry name" value="CarboxypepD_reg"/>
    <property type="match status" value="2"/>
</dbReference>
<dbReference type="SUPFAM" id="SSF49452">
    <property type="entry name" value="Starch-binding domain-like"/>
    <property type="match status" value="3"/>
</dbReference>
<dbReference type="GO" id="GO:0016702">
    <property type="term" value="F:oxidoreductase activity, acting on single donors with incorporation of molecular oxygen, incorporation of two atoms of oxygen"/>
    <property type="evidence" value="ECO:0007669"/>
    <property type="project" value="InterPro"/>
</dbReference>
<dbReference type="Gene3D" id="2.60.130.10">
    <property type="entry name" value="Aromatic compound dioxygenase"/>
    <property type="match status" value="1"/>
</dbReference>
<dbReference type="InterPro" id="IPR015889">
    <property type="entry name" value="Intradiol_dOase_core"/>
</dbReference>
<comment type="caution">
    <text evidence="1">The sequence shown here is derived from an EMBL/GenBank/DDBJ whole genome shotgun (WGS) entry which is preliminary data.</text>
</comment>
<evidence type="ECO:0008006" key="3">
    <source>
        <dbReference type="Google" id="ProtNLM"/>
    </source>
</evidence>
<evidence type="ECO:0000313" key="2">
    <source>
        <dbReference type="Proteomes" id="UP000282656"/>
    </source>
</evidence>
<dbReference type="GO" id="GO:0030246">
    <property type="term" value="F:carbohydrate binding"/>
    <property type="evidence" value="ECO:0007669"/>
    <property type="project" value="InterPro"/>
</dbReference>
<sequence>MQRMRRGYQAAGFVVVVGLLLLAFFVLREHRATSDHVPRSAPGSGLLSFVRQEASSTRSPRITGVVRDARGPVAGVRVSASRVEPEVTLSERSCPPSEDSAPARRLTQCWDEAFDEWVDQVDKREGEAPTVAEITSAEDGTFVLDGLTGGKVSLWASQGTNVAMLPDVATGQQDVVLVLDEGRFLGGVVLDGSKEDVPIAEARITVFSLEHTRFFPATSGSDGRFRIGPLPSADHGLVITAPGFRPLLSRDREPREEGTFILVHPVTFAGRVVTQKGAPAPGVFVRLYTPAAEPEWSTTLTDAQGRFSFQSHEGVYARLFAETASHDAVAHLKAEPGDDLVLTLEPAMFLQGYVSDEDGRPIPGARVQADLNDANAPSPRGQGVTDARGHYRLGPLFRLSHFVTVRAAHYIDAEPRPHDLGEAEETLDFTLSRAVSVEGILVDEAGQPLAGRRILLHPGPVRPPDVDFPIMDFQLESTETDEAGRFILDSDEAGPAWLDVIDETFVPTRFVVERPSRDVRMVLRRGARVSITVLSTAGAPVRGARVTLWKQDARGDSDHDGITDARGQATLQGVPPGSYVAEARVKRQAVEVHASQPLEVQTGEAPSVTLQLEEGRTLRGTVVNPQGLPLPGVGVYAVLLDADRPRYRRAPSMTDASPERVHTDAEGHFTLRSLSAARYLLSARLEDHRVDAALSQGVHAGEDESIIVASDTAEVRLVLRRIPHVRGRVVPEDGAALEFFEVNGSGYTNPDGRFDQPLQESTGPQWFVVRANGYATLDRSITPDGDGDVDLGTLTLSRGRKLRVFLRDAATGEPFTGRVRADDGEWATVAIGYRVHGAGAADGPPYLSALEAQTMKDGSLRLDHLPTTAFTLEVDTQLHLPARATVGEAEDSITLPLDSGARVTGFIRDAQGRPIGADLTFLRSDGLTLQRSPGPGEFTLRAIPPGHYTVSAWSGDPSLETFFPSRTVQVPASGEARVTFDALATGATVTLRLPPDADIALLLPGQAPLPDSSKLFDHLRFQQHPFEEWTRASVTFRRVPAGHYTVLVSTRDKDRIHREELDVPAEGTLSRDVKPVWSPLAR</sequence>
<accession>A0A3A8Q9P1</accession>
<dbReference type="AlphaFoldDB" id="A0A3A8Q9P1"/>
<name>A0A3A8Q9P1_9BACT</name>
<dbReference type="InterPro" id="IPR013784">
    <property type="entry name" value="Carb-bd-like_fold"/>
</dbReference>
<gene>
    <name evidence="1" type="ORF">D7X96_23800</name>
</gene>
<dbReference type="Gene3D" id="2.60.40.1120">
    <property type="entry name" value="Carboxypeptidase-like, regulatory domain"/>
    <property type="match status" value="1"/>
</dbReference>